<sequence length="730" mass="81526">MAVSLRSLLSLNPPASLTAYVDKSLSLLRTLSTEGSLTEGTVLHGHLIKKGLSSERFIAVKLLILYLNHRRSREADQIRKGFDGFDLVVQNCLINANFKWGELDEARCLFDEMPERNEVSWTAMISGLMSWGRVRESIWYFERNPFHNVVSWTAGITGMVQNGLNLEALHLFRGLLQSRVRPNSVTFTSTFRACVETGNFRLGMSVLGLVVKAGFEHSVSVSNSLITLFLRMGEADLAKQVFDLMEERDTVTWTAILDMYVESGDLARARRIFDEMPKRNEVSWSAMIARYVQNGLPEEALRLFSRMIQEGIKPSISCFSSIICALSDLKDLRAGTNFHAHVQKIGVEPYVFISTALIDLYCKCGNTGAARLVFDSIPSKNVVCWNSMISGYSLNGQMEEAEKMLQNAPVRNNVTWNGIIAGYVEIGQFDEVFEVVNRMLLSGEVLSKFTFSSVLCACSSTASLEKGKNFHAKAIKLGFLEDVYVGTGLTDMYAKCGDMMSSRKVFDRIPDQNEFSWTVIIQGLAENGFAKESIELFEEMEKTSSITPNELMLLSVLFACSHSGLVDTGLSIFNSMETRYGVKPCARHYTCVVDMLSRSGRLSEAEAFIDSMKVLPEGNAWAALLSACTKFGDEKLAKRTARKLSVIAEKNSAAGHVLLSNMYASLGKWAEVMNVRRLMREKGLKKSGGCSWIEVKSSVHSFYSEDGSHSQFREIYELLELLRSEMLIVC</sequence>
<dbReference type="AlphaFoldDB" id="A0A2I0JFZ6"/>
<name>A0A2I0JFZ6_PUNGR</name>
<dbReference type="STRING" id="22663.A0A2I0JFZ6"/>
<dbReference type="InterPro" id="IPR011990">
    <property type="entry name" value="TPR-like_helical_dom_sf"/>
</dbReference>
<dbReference type="PANTHER" id="PTHR47926:SF419">
    <property type="entry name" value="(WILD MALAYSIAN BANANA) HYPOTHETICAL PROTEIN"/>
    <property type="match status" value="1"/>
</dbReference>
<dbReference type="OrthoDB" id="185373at2759"/>
<proteinExistence type="predicted"/>
<dbReference type="GO" id="GO:0009451">
    <property type="term" value="P:RNA modification"/>
    <property type="evidence" value="ECO:0007669"/>
    <property type="project" value="InterPro"/>
</dbReference>
<dbReference type="Proteomes" id="UP000233551">
    <property type="component" value="Unassembled WGS sequence"/>
</dbReference>
<reference evidence="1 2" key="1">
    <citation type="submission" date="2017-11" db="EMBL/GenBank/DDBJ databases">
        <title>De-novo sequencing of pomegranate (Punica granatum L.) genome.</title>
        <authorList>
            <person name="Akparov Z."/>
            <person name="Amiraslanov A."/>
            <person name="Hajiyeva S."/>
            <person name="Abbasov M."/>
            <person name="Kaur K."/>
            <person name="Hamwieh A."/>
            <person name="Solovyev V."/>
            <person name="Salamov A."/>
            <person name="Braich B."/>
            <person name="Kosarev P."/>
            <person name="Mahmoud A."/>
            <person name="Hajiyev E."/>
            <person name="Babayeva S."/>
            <person name="Izzatullayeva V."/>
            <person name="Mammadov A."/>
            <person name="Mammadov A."/>
            <person name="Sharifova S."/>
            <person name="Ojaghi J."/>
            <person name="Eynullazada K."/>
            <person name="Bayramov B."/>
            <person name="Abdulazimova A."/>
            <person name="Shahmuradov I."/>
        </authorList>
    </citation>
    <scope>NUCLEOTIDE SEQUENCE [LARGE SCALE GENOMIC DNA]</scope>
    <source>
        <strain evidence="2">cv. AG2017</strain>
        <tissue evidence="1">Leaf</tissue>
    </source>
</reference>
<dbReference type="Pfam" id="PF01535">
    <property type="entry name" value="PPR"/>
    <property type="match status" value="7"/>
</dbReference>
<dbReference type="Pfam" id="PF20431">
    <property type="entry name" value="E_motif"/>
    <property type="match status" value="1"/>
</dbReference>
<keyword evidence="2" id="KW-1185">Reference proteome</keyword>
<evidence type="ECO:0000313" key="1">
    <source>
        <dbReference type="EMBL" id="PKI55187.1"/>
    </source>
</evidence>
<protein>
    <submittedName>
        <fullName evidence="1">Uncharacterized protein</fullName>
    </submittedName>
</protein>
<dbReference type="GeneID" id="116212726"/>
<dbReference type="Gene3D" id="1.25.40.10">
    <property type="entry name" value="Tetratricopeptide repeat domain"/>
    <property type="match status" value="5"/>
</dbReference>
<dbReference type="Pfam" id="PF13812">
    <property type="entry name" value="PPR_3"/>
    <property type="match status" value="1"/>
</dbReference>
<evidence type="ECO:0000313" key="2">
    <source>
        <dbReference type="Proteomes" id="UP000233551"/>
    </source>
</evidence>
<dbReference type="FunFam" id="1.25.40.10:FF:000090">
    <property type="entry name" value="Pentatricopeptide repeat-containing protein, chloroplastic"/>
    <property type="match status" value="1"/>
</dbReference>
<dbReference type="EMBL" id="PGOL01001723">
    <property type="protein sequence ID" value="PKI55187.1"/>
    <property type="molecule type" value="Genomic_DNA"/>
</dbReference>
<comment type="caution">
    <text evidence="1">The sequence shown here is derived from an EMBL/GenBank/DDBJ whole genome shotgun (WGS) entry which is preliminary data.</text>
</comment>
<accession>A0A2I0JFZ6</accession>
<dbReference type="InterPro" id="IPR046960">
    <property type="entry name" value="PPR_At4g14850-like_plant"/>
</dbReference>
<dbReference type="NCBIfam" id="TIGR00756">
    <property type="entry name" value="PPR"/>
    <property type="match status" value="6"/>
</dbReference>
<organism evidence="1 2">
    <name type="scientific">Punica granatum</name>
    <name type="common">Pomegranate</name>
    <dbReference type="NCBI Taxonomy" id="22663"/>
    <lineage>
        <taxon>Eukaryota</taxon>
        <taxon>Viridiplantae</taxon>
        <taxon>Streptophyta</taxon>
        <taxon>Embryophyta</taxon>
        <taxon>Tracheophyta</taxon>
        <taxon>Spermatophyta</taxon>
        <taxon>Magnoliopsida</taxon>
        <taxon>eudicotyledons</taxon>
        <taxon>Gunneridae</taxon>
        <taxon>Pentapetalae</taxon>
        <taxon>rosids</taxon>
        <taxon>malvids</taxon>
        <taxon>Myrtales</taxon>
        <taxon>Lythraceae</taxon>
        <taxon>Punica</taxon>
    </lineage>
</organism>
<dbReference type="InterPro" id="IPR046848">
    <property type="entry name" value="E_motif"/>
</dbReference>
<dbReference type="InterPro" id="IPR002885">
    <property type="entry name" value="PPR_rpt"/>
</dbReference>
<dbReference type="PROSITE" id="PS51375">
    <property type="entry name" value="PPR"/>
    <property type="match status" value="7"/>
</dbReference>
<gene>
    <name evidence="1" type="ORF">CRG98_024478</name>
</gene>
<dbReference type="Pfam" id="PF13041">
    <property type="entry name" value="PPR_2"/>
    <property type="match status" value="3"/>
</dbReference>
<dbReference type="GO" id="GO:0003723">
    <property type="term" value="F:RNA binding"/>
    <property type="evidence" value="ECO:0007669"/>
    <property type="project" value="InterPro"/>
</dbReference>
<dbReference type="PANTHER" id="PTHR47926">
    <property type="entry name" value="PENTATRICOPEPTIDE REPEAT-CONTAINING PROTEIN"/>
    <property type="match status" value="1"/>
</dbReference>